<evidence type="ECO:0000313" key="2">
    <source>
        <dbReference type="EMBL" id="QBE98587.1"/>
    </source>
</evidence>
<evidence type="ECO:0008006" key="4">
    <source>
        <dbReference type="Google" id="ProtNLM"/>
    </source>
</evidence>
<feature type="region of interest" description="Disordered" evidence="1">
    <location>
        <begin position="1"/>
        <end position="62"/>
    </location>
</feature>
<feature type="compositionally biased region" description="Basic and acidic residues" evidence="1">
    <location>
        <begin position="19"/>
        <end position="29"/>
    </location>
</feature>
<gene>
    <name evidence="2" type="ORF">PMF13cell1_04153</name>
</gene>
<dbReference type="InterPro" id="IPR046313">
    <property type="entry name" value="DUF6465"/>
</dbReference>
<dbReference type="RefSeq" id="WP_018598012.1">
    <property type="nucleotide sequence ID" value="NZ_AP031416.1"/>
</dbReference>
<protein>
    <recommendedName>
        <fullName evidence="4">Histone</fullName>
    </recommendedName>
</protein>
<evidence type="ECO:0000256" key="1">
    <source>
        <dbReference type="SAM" id="MobiDB-lite"/>
    </source>
</evidence>
<dbReference type="AlphaFoldDB" id="A0A4P6M596"/>
<accession>A0A4P6M596</accession>
<dbReference type="EMBL" id="CP035945">
    <property type="protein sequence ID" value="QBE98587.1"/>
    <property type="molecule type" value="Genomic_DNA"/>
</dbReference>
<feature type="compositionally biased region" description="Low complexity" evidence="1">
    <location>
        <begin position="1"/>
        <end position="18"/>
    </location>
</feature>
<dbReference type="GeneID" id="75050753"/>
<organism evidence="2 3">
    <name type="scientific">Blautia producta</name>
    <dbReference type="NCBI Taxonomy" id="33035"/>
    <lineage>
        <taxon>Bacteria</taxon>
        <taxon>Bacillati</taxon>
        <taxon>Bacillota</taxon>
        <taxon>Clostridia</taxon>
        <taxon>Lachnospirales</taxon>
        <taxon>Lachnospiraceae</taxon>
        <taxon>Blautia</taxon>
    </lineage>
</organism>
<dbReference type="KEGG" id="bpro:PMF13cell1_04153"/>
<evidence type="ECO:0000313" key="3">
    <source>
        <dbReference type="Proteomes" id="UP000289794"/>
    </source>
</evidence>
<dbReference type="Pfam" id="PF20069">
    <property type="entry name" value="DUF6465"/>
    <property type="match status" value="1"/>
</dbReference>
<sequence>MPIKKSTTKAAATEAVKTTTEEKKTEAVKAVEPAKTAKTTEKKQPVRRAAAKKAVAEKKAAEKPAAKAAEAKKFVYVQCMGNEYKVEDIENRVKKAWMDETGKKESDIKEMQIYIKPEENAAYYVINNEYKEGGNKVDL</sequence>
<proteinExistence type="predicted"/>
<dbReference type="Proteomes" id="UP000289794">
    <property type="component" value="Chromosome"/>
</dbReference>
<reference evidence="2 3" key="1">
    <citation type="submission" date="2019-01" db="EMBL/GenBank/DDBJ databases">
        <title>PMF-metabolizing Aryl O-demethylase.</title>
        <authorList>
            <person name="Kim M."/>
        </authorList>
    </citation>
    <scope>NUCLEOTIDE SEQUENCE [LARGE SCALE GENOMIC DNA]</scope>
    <source>
        <strain evidence="2 3">PMF1</strain>
    </source>
</reference>
<name>A0A4P6M596_9FIRM</name>